<dbReference type="InterPro" id="IPR023404">
    <property type="entry name" value="rSAM_horseshoe"/>
</dbReference>
<comment type="catalytic activity">
    <reaction evidence="13">
        <text>N(6)-L-threonylcarbamoyladenosine(37) in tRNA + (sulfur carrier)-SH + AH2 + 2 S-adenosyl-L-methionine = 2-methylsulfanyl-N(6)-L-threonylcarbamoyladenosine(37) in tRNA + (sulfur carrier)-H + 5'-deoxyadenosine + L-methionine + A + S-adenosyl-L-homocysteine + 2 H(+)</text>
        <dbReference type="Rhea" id="RHEA:37075"/>
        <dbReference type="Rhea" id="RHEA-COMP:10163"/>
        <dbReference type="Rhea" id="RHEA-COMP:11092"/>
        <dbReference type="Rhea" id="RHEA-COMP:14737"/>
        <dbReference type="Rhea" id="RHEA-COMP:14739"/>
        <dbReference type="ChEBI" id="CHEBI:13193"/>
        <dbReference type="ChEBI" id="CHEBI:15378"/>
        <dbReference type="ChEBI" id="CHEBI:17319"/>
        <dbReference type="ChEBI" id="CHEBI:17499"/>
        <dbReference type="ChEBI" id="CHEBI:29917"/>
        <dbReference type="ChEBI" id="CHEBI:57844"/>
        <dbReference type="ChEBI" id="CHEBI:57856"/>
        <dbReference type="ChEBI" id="CHEBI:59789"/>
        <dbReference type="ChEBI" id="CHEBI:64428"/>
        <dbReference type="ChEBI" id="CHEBI:74418"/>
        <dbReference type="ChEBI" id="CHEBI:74420"/>
        <dbReference type="EC" id="2.8.4.5"/>
    </reaction>
</comment>
<dbReference type="InterPro" id="IPR006638">
    <property type="entry name" value="Elp3/MiaA/NifB-like_rSAM"/>
</dbReference>
<evidence type="ECO:0000256" key="7">
    <source>
        <dbReference type="ARBA" id="ARBA00022691"/>
    </source>
</evidence>
<keyword evidence="11" id="KW-0411">Iron-sulfur</keyword>
<evidence type="ECO:0000256" key="3">
    <source>
        <dbReference type="ARBA" id="ARBA00013273"/>
    </source>
</evidence>
<dbReference type="PROSITE" id="PS51918">
    <property type="entry name" value="RADICAL_SAM"/>
    <property type="match status" value="1"/>
</dbReference>
<dbReference type="Gene3D" id="3.40.50.12160">
    <property type="entry name" value="Methylthiotransferase, N-terminal domain"/>
    <property type="match status" value="1"/>
</dbReference>
<keyword evidence="7" id="KW-0949">S-adenosyl-L-methionine</keyword>
<evidence type="ECO:0000259" key="18">
    <source>
        <dbReference type="PROSITE" id="PS51918"/>
    </source>
</evidence>
<dbReference type="InterPro" id="IPR058240">
    <property type="entry name" value="rSAM_sf"/>
</dbReference>
<keyword evidence="10" id="KW-0408">Iron</keyword>
<evidence type="ECO:0000256" key="13">
    <source>
        <dbReference type="ARBA" id="ARBA00051661"/>
    </source>
</evidence>
<dbReference type="InterPro" id="IPR013848">
    <property type="entry name" value="Methylthiotransferase_N"/>
</dbReference>
<name>A0A3E3E292_9FIRM</name>
<dbReference type="RefSeq" id="WP_117531645.1">
    <property type="nucleotide sequence ID" value="NZ_QUSM01000002.1"/>
</dbReference>
<dbReference type="FunFam" id="3.40.50.12160:FF:000004">
    <property type="entry name" value="Threonylcarbamoyladenosine tRNA methylthiotransferase MtaB"/>
    <property type="match status" value="1"/>
</dbReference>
<dbReference type="SFLD" id="SFLDG01061">
    <property type="entry name" value="methylthiotransferase"/>
    <property type="match status" value="1"/>
</dbReference>
<dbReference type="SFLD" id="SFLDS00029">
    <property type="entry name" value="Radical_SAM"/>
    <property type="match status" value="1"/>
</dbReference>
<feature type="domain" description="Radical SAM core" evidence="18">
    <location>
        <begin position="136"/>
        <end position="364"/>
    </location>
</feature>
<dbReference type="PANTHER" id="PTHR11918:SF45">
    <property type="entry name" value="THREONYLCARBAMOYLADENOSINE TRNA METHYLTHIOTRANSFERASE"/>
    <property type="match status" value="1"/>
</dbReference>
<dbReference type="SFLD" id="SFLDF00295">
    <property type="entry name" value="threonylcarbamoyladenosine_tRN"/>
    <property type="match status" value="1"/>
</dbReference>
<comment type="cofactor">
    <cofactor evidence="1">
        <name>[4Fe-4S] cluster</name>
        <dbReference type="ChEBI" id="CHEBI:49883"/>
    </cofactor>
</comment>
<dbReference type="PROSITE" id="PS50926">
    <property type="entry name" value="TRAM"/>
    <property type="match status" value="1"/>
</dbReference>
<evidence type="ECO:0000256" key="14">
    <source>
        <dbReference type="ARBA" id="ARBA00061574"/>
    </source>
</evidence>
<evidence type="ECO:0000256" key="6">
    <source>
        <dbReference type="ARBA" id="ARBA00022679"/>
    </source>
</evidence>
<evidence type="ECO:0000256" key="11">
    <source>
        <dbReference type="ARBA" id="ARBA00023014"/>
    </source>
</evidence>
<dbReference type="InterPro" id="IPR020612">
    <property type="entry name" value="Methylthiotransferase_CS"/>
</dbReference>
<evidence type="ECO:0000256" key="10">
    <source>
        <dbReference type="ARBA" id="ARBA00023004"/>
    </source>
</evidence>
<dbReference type="NCBIfam" id="TIGR00089">
    <property type="entry name" value="MiaB/RimO family radical SAM methylthiotransferase"/>
    <property type="match status" value="1"/>
</dbReference>
<dbReference type="EC" id="2.8.4.5" evidence="3"/>
<keyword evidence="8" id="KW-0819">tRNA processing</keyword>
<keyword evidence="4" id="KW-0004">4Fe-4S</keyword>
<dbReference type="Pfam" id="PF00919">
    <property type="entry name" value="UPF0004"/>
    <property type="match status" value="1"/>
</dbReference>
<evidence type="ECO:0000259" key="17">
    <source>
        <dbReference type="PROSITE" id="PS51449"/>
    </source>
</evidence>
<evidence type="ECO:0000256" key="9">
    <source>
        <dbReference type="ARBA" id="ARBA00022723"/>
    </source>
</evidence>
<keyword evidence="5" id="KW-0963">Cytoplasm</keyword>
<organism evidence="19 20">
    <name type="scientific">Anaerofustis stercorihominis</name>
    <dbReference type="NCBI Taxonomy" id="214853"/>
    <lineage>
        <taxon>Bacteria</taxon>
        <taxon>Bacillati</taxon>
        <taxon>Bacillota</taxon>
        <taxon>Clostridia</taxon>
        <taxon>Eubacteriales</taxon>
        <taxon>Eubacteriaceae</taxon>
        <taxon>Anaerofustis</taxon>
    </lineage>
</organism>
<reference evidence="19 20" key="1">
    <citation type="submission" date="2018-08" db="EMBL/GenBank/DDBJ databases">
        <title>A genome reference for cultivated species of the human gut microbiota.</title>
        <authorList>
            <person name="Zou Y."/>
            <person name="Xue W."/>
            <person name="Luo G."/>
        </authorList>
    </citation>
    <scope>NUCLEOTIDE SEQUENCE [LARGE SCALE GENOMIC DNA]</scope>
    <source>
        <strain evidence="19 20">AM25-6</strain>
    </source>
</reference>
<evidence type="ECO:0000256" key="8">
    <source>
        <dbReference type="ARBA" id="ARBA00022694"/>
    </source>
</evidence>
<evidence type="ECO:0000313" key="20">
    <source>
        <dbReference type="Proteomes" id="UP000261212"/>
    </source>
</evidence>
<dbReference type="AlphaFoldDB" id="A0A3E3E292"/>
<evidence type="ECO:0000256" key="15">
    <source>
        <dbReference type="ARBA" id="ARBA00069898"/>
    </source>
</evidence>
<dbReference type="InterPro" id="IPR038135">
    <property type="entry name" value="Methylthiotransferase_N_sf"/>
</dbReference>
<dbReference type="InterPro" id="IPR006467">
    <property type="entry name" value="MiaB-like_bact"/>
</dbReference>
<proteinExistence type="inferred from homology"/>
<dbReference type="Gene3D" id="3.80.30.20">
    <property type="entry name" value="tm_1862 like domain"/>
    <property type="match status" value="1"/>
</dbReference>
<evidence type="ECO:0000256" key="5">
    <source>
        <dbReference type="ARBA" id="ARBA00022490"/>
    </source>
</evidence>
<sequence>MKAAFYTLGCRVNSYDTQTMIELFKTNGYEIVDAAEKADVYVINTCAVTNESERKSKQIVRRLKKQNENAITVLTGCFAESNFEEAKKVDSADIVCGTHKREKIIDYINEFKAKQNKVYNLEEDSREFDKAGITTYDGKSRAFIKVQDGCNMFCTYCIIPYARGILKNASVEKVLSQIDALSKKGYREVVITGIHVASYKADTGENLIDLLELIDKENKIDRIRLGSLEPKLLTDTFLKRLGELKSFCPHFHISLQSGCDKTLKEMNRKYTTKEYMEIVNRVRKYFDDPGITTDIIVGFPNETDEDFEVTKDFTDKVGFSYVHIFPYSPKHGTPASEMENQIPKGLKTKRAKELKDVMENKREDFLNNMIGKQEKVLIEKKLEENIYEGYSENYIYVEVKSDKDIFNQIVNVKITEKTQTHLRGEII</sequence>
<dbReference type="GO" id="GO:0046872">
    <property type="term" value="F:metal ion binding"/>
    <property type="evidence" value="ECO:0007669"/>
    <property type="project" value="UniProtKB-KW"/>
</dbReference>
<dbReference type="InterPro" id="IPR002792">
    <property type="entry name" value="TRAM_dom"/>
</dbReference>
<dbReference type="Pfam" id="PF04055">
    <property type="entry name" value="Radical_SAM"/>
    <property type="match status" value="1"/>
</dbReference>
<dbReference type="InterPro" id="IPR007197">
    <property type="entry name" value="rSAM"/>
</dbReference>
<dbReference type="SUPFAM" id="SSF102114">
    <property type="entry name" value="Radical SAM enzymes"/>
    <property type="match status" value="1"/>
</dbReference>
<keyword evidence="6 19" id="KW-0808">Transferase</keyword>
<evidence type="ECO:0000256" key="4">
    <source>
        <dbReference type="ARBA" id="ARBA00022485"/>
    </source>
</evidence>
<comment type="function">
    <text evidence="2">Catalyzes the methylthiolation of N6-threonylcarbamoyladenosine (t(6)A), leading to the formation of 2-methylthio-N6-threonylcarbamoyladenosine (ms(2)t(6)A) at position 37 in tRNAs that read codons beginning with adenine.</text>
</comment>
<dbReference type="GO" id="GO:0035598">
    <property type="term" value="F:tRNA (N(6)-L-threonylcarbamoyladenosine(37)-C(2))-methylthiotransferase activity"/>
    <property type="evidence" value="ECO:0007669"/>
    <property type="project" value="UniProtKB-EC"/>
</dbReference>
<dbReference type="EMBL" id="QUSM01000002">
    <property type="protein sequence ID" value="RGD75446.1"/>
    <property type="molecule type" value="Genomic_DNA"/>
</dbReference>
<dbReference type="PROSITE" id="PS01278">
    <property type="entry name" value="MTTASE_RADICAL"/>
    <property type="match status" value="1"/>
</dbReference>
<dbReference type="CDD" id="cd01335">
    <property type="entry name" value="Radical_SAM"/>
    <property type="match status" value="1"/>
</dbReference>
<feature type="domain" description="MTTase N-terminal" evidence="17">
    <location>
        <begin position="1"/>
        <end position="113"/>
    </location>
</feature>
<keyword evidence="9" id="KW-0479">Metal-binding</keyword>
<feature type="domain" description="TRAM" evidence="16">
    <location>
        <begin position="367"/>
        <end position="427"/>
    </location>
</feature>
<gene>
    <name evidence="19" type="primary">mtaB</name>
    <name evidence="19" type="ORF">DW687_03730</name>
</gene>
<evidence type="ECO:0000256" key="12">
    <source>
        <dbReference type="ARBA" id="ARBA00031213"/>
    </source>
</evidence>
<evidence type="ECO:0000259" key="16">
    <source>
        <dbReference type="PROSITE" id="PS50926"/>
    </source>
</evidence>
<comment type="similarity">
    <text evidence="14">Belongs to the methylthiotransferase family. MtaB subfamily.</text>
</comment>
<evidence type="ECO:0000256" key="2">
    <source>
        <dbReference type="ARBA" id="ARBA00002399"/>
    </source>
</evidence>
<protein>
    <recommendedName>
        <fullName evidence="15">Threonylcarbamoyladenosine tRNA methylthiotransferase MtaB</fullName>
        <ecNumber evidence="3">2.8.4.5</ecNumber>
    </recommendedName>
    <alternativeName>
        <fullName evidence="12">tRNA-t(6)A37 methylthiotransferase</fullName>
    </alternativeName>
</protein>
<dbReference type="PANTHER" id="PTHR11918">
    <property type="entry name" value="RADICAL SAM PROTEINS"/>
    <property type="match status" value="1"/>
</dbReference>
<dbReference type="InterPro" id="IPR034557">
    <property type="entry name" value="ThrcA_tRNA_MEthiotransferase"/>
</dbReference>
<dbReference type="SFLD" id="SFLDG01082">
    <property type="entry name" value="B12-binding_domain_containing"/>
    <property type="match status" value="1"/>
</dbReference>
<dbReference type="Proteomes" id="UP000261212">
    <property type="component" value="Unassembled WGS sequence"/>
</dbReference>
<accession>A0A3E3E292</accession>
<evidence type="ECO:0000313" key="19">
    <source>
        <dbReference type="EMBL" id="RGD75446.1"/>
    </source>
</evidence>
<comment type="caution">
    <text evidence="19">The sequence shown here is derived from an EMBL/GenBank/DDBJ whole genome shotgun (WGS) entry which is preliminary data.</text>
</comment>
<dbReference type="SMART" id="SM00729">
    <property type="entry name" value="Elp3"/>
    <property type="match status" value="1"/>
</dbReference>
<dbReference type="FunFam" id="3.80.30.20:FF:000001">
    <property type="entry name" value="tRNA-2-methylthio-N(6)-dimethylallyladenosine synthase 2"/>
    <property type="match status" value="1"/>
</dbReference>
<dbReference type="NCBIfam" id="TIGR01579">
    <property type="entry name" value="MiaB-like-C"/>
    <property type="match status" value="1"/>
</dbReference>
<dbReference type="PROSITE" id="PS51449">
    <property type="entry name" value="MTTASE_N"/>
    <property type="match status" value="1"/>
</dbReference>
<evidence type="ECO:0000256" key="1">
    <source>
        <dbReference type="ARBA" id="ARBA00001966"/>
    </source>
</evidence>
<dbReference type="GO" id="GO:0051539">
    <property type="term" value="F:4 iron, 4 sulfur cluster binding"/>
    <property type="evidence" value="ECO:0007669"/>
    <property type="project" value="UniProtKB-KW"/>
</dbReference>
<dbReference type="InterPro" id="IPR005839">
    <property type="entry name" value="Methylthiotransferase"/>
</dbReference>